<dbReference type="EMBL" id="JBHUFW010000004">
    <property type="protein sequence ID" value="MFD1861970.1"/>
    <property type="molecule type" value="Genomic_DNA"/>
</dbReference>
<dbReference type="Gene3D" id="3.90.550.10">
    <property type="entry name" value="Spore Coat Polysaccharide Biosynthesis Protein SpsA, Chain A"/>
    <property type="match status" value="1"/>
</dbReference>
<dbReference type="RefSeq" id="WP_204890975.1">
    <property type="nucleotide sequence ID" value="NZ_JBHUFW010000004.1"/>
</dbReference>
<accession>A0ABW4QEJ1</accession>
<sequence>MLVSLIIPVYNSERYIERCLNSVIKQSYYDIEIILVNDGSFDNSKSICLSFAKRDKRITYIEKENGGVSSARNVGLTLAKGKYIGFIDADDIIEEKMIEEMMNLHNRTKKDVLICGIEQKKNFERKEENYLNRNIIKMDSVEAINNMLNVYEYQGYVCNKLFSSKLIKGKKKITFDESIHTCEDMLFCTEAFLRADVIMYDKNKYYKYLIHGENTSLKYSSKKLSAIKAYKKILTLIYNHNEIRQDKFHQSYFYLILSLLMQSKDSKTDKDTVLFREITNIDPKQLKKWNTRILYYLLRKNSNIIYFAWKIKNYNLNNQNLNLIGIRKKAS</sequence>
<keyword evidence="3" id="KW-0808">Transferase</keyword>
<reference evidence="6" key="1">
    <citation type="journal article" date="2019" name="Int. J. Syst. Evol. Microbiol.">
        <title>The Global Catalogue of Microorganisms (GCM) 10K type strain sequencing project: providing services to taxonomists for standard genome sequencing and annotation.</title>
        <authorList>
            <consortium name="The Broad Institute Genomics Platform"/>
            <consortium name="The Broad Institute Genome Sequencing Center for Infectious Disease"/>
            <person name="Wu L."/>
            <person name="Ma J."/>
        </authorList>
    </citation>
    <scope>NUCLEOTIDE SEQUENCE [LARGE SCALE GENOMIC DNA]</scope>
    <source>
        <strain evidence="6">CGMCC 1.15475</strain>
    </source>
</reference>
<keyword evidence="6" id="KW-1185">Reference proteome</keyword>
<dbReference type="SUPFAM" id="SSF53448">
    <property type="entry name" value="Nucleotide-diphospho-sugar transferases"/>
    <property type="match status" value="1"/>
</dbReference>
<feature type="domain" description="Glycosyltransferase 2-like" evidence="4">
    <location>
        <begin position="4"/>
        <end position="132"/>
    </location>
</feature>
<evidence type="ECO:0000259" key="4">
    <source>
        <dbReference type="Pfam" id="PF00535"/>
    </source>
</evidence>
<dbReference type="PANTHER" id="PTHR22916">
    <property type="entry name" value="GLYCOSYLTRANSFERASE"/>
    <property type="match status" value="1"/>
</dbReference>
<dbReference type="InterPro" id="IPR029044">
    <property type="entry name" value="Nucleotide-diphossugar_trans"/>
</dbReference>
<evidence type="ECO:0000313" key="6">
    <source>
        <dbReference type="Proteomes" id="UP001597273"/>
    </source>
</evidence>
<evidence type="ECO:0000256" key="1">
    <source>
        <dbReference type="ARBA" id="ARBA00006739"/>
    </source>
</evidence>
<comment type="caution">
    <text evidence="5">The sequence shown here is derived from an EMBL/GenBank/DDBJ whole genome shotgun (WGS) entry which is preliminary data.</text>
</comment>
<dbReference type="PANTHER" id="PTHR22916:SF51">
    <property type="entry name" value="GLYCOSYLTRANSFERASE EPSH-RELATED"/>
    <property type="match status" value="1"/>
</dbReference>
<keyword evidence="2" id="KW-0328">Glycosyltransferase</keyword>
<gene>
    <name evidence="5" type="ORF">ACFSDB_03470</name>
</gene>
<dbReference type="InterPro" id="IPR001173">
    <property type="entry name" value="Glyco_trans_2-like"/>
</dbReference>
<comment type="similarity">
    <text evidence="1">Belongs to the glycosyltransferase 2 family.</text>
</comment>
<evidence type="ECO:0000256" key="2">
    <source>
        <dbReference type="ARBA" id="ARBA00022676"/>
    </source>
</evidence>
<evidence type="ECO:0000313" key="5">
    <source>
        <dbReference type="EMBL" id="MFD1861970.1"/>
    </source>
</evidence>
<name>A0ABW4QEJ1_9BACL</name>
<proteinExistence type="inferred from homology"/>
<dbReference type="CDD" id="cd00761">
    <property type="entry name" value="Glyco_tranf_GTA_type"/>
    <property type="match status" value="1"/>
</dbReference>
<protein>
    <submittedName>
        <fullName evidence="5">Glycosyltransferase family 2 protein</fullName>
    </submittedName>
</protein>
<organism evidence="5 6">
    <name type="scientific">Planococcus chinensis</name>
    <dbReference type="NCBI Taxonomy" id="272917"/>
    <lineage>
        <taxon>Bacteria</taxon>
        <taxon>Bacillati</taxon>
        <taxon>Bacillota</taxon>
        <taxon>Bacilli</taxon>
        <taxon>Bacillales</taxon>
        <taxon>Caryophanaceae</taxon>
        <taxon>Planococcus</taxon>
    </lineage>
</organism>
<dbReference type="Pfam" id="PF00535">
    <property type="entry name" value="Glycos_transf_2"/>
    <property type="match status" value="1"/>
</dbReference>
<evidence type="ECO:0000256" key="3">
    <source>
        <dbReference type="ARBA" id="ARBA00022679"/>
    </source>
</evidence>
<dbReference type="Proteomes" id="UP001597273">
    <property type="component" value="Unassembled WGS sequence"/>
</dbReference>